<dbReference type="AlphaFoldDB" id="A0AAD5BWH1"/>
<dbReference type="EMBL" id="JAMZMK010010928">
    <property type="protein sequence ID" value="KAI7729743.1"/>
    <property type="molecule type" value="Genomic_DNA"/>
</dbReference>
<protein>
    <submittedName>
        <fullName evidence="1">Uncharacterized protein</fullName>
    </submittedName>
</protein>
<organism evidence="1 2">
    <name type="scientific">Ambrosia artemisiifolia</name>
    <name type="common">Common ragweed</name>
    <dbReference type="NCBI Taxonomy" id="4212"/>
    <lineage>
        <taxon>Eukaryota</taxon>
        <taxon>Viridiplantae</taxon>
        <taxon>Streptophyta</taxon>
        <taxon>Embryophyta</taxon>
        <taxon>Tracheophyta</taxon>
        <taxon>Spermatophyta</taxon>
        <taxon>Magnoliopsida</taxon>
        <taxon>eudicotyledons</taxon>
        <taxon>Gunneridae</taxon>
        <taxon>Pentapetalae</taxon>
        <taxon>asterids</taxon>
        <taxon>campanulids</taxon>
        <taxon>Asterales</taxon>
        <taxon>Asteraceae</taxon>
        <taxon>Asteroideae</taxon>
        <taxon>Heliantheae alliance</taxon>
        <taxon>Heliantheae</taxon>
        <taxon>Ambrosia</taxon>
    </lineage>
</organism>
<dbReference type="Proteomes" id="UP001206925">
    <property type="component" value="Unassembled WGS sequence"/>
</dbReference>
<evidence type="ECO:0000313" key="2">
    <source>
        <dbReference type="Proteomes" id="UP001206925"/>
    </source>
</evidence>
<reference evidence="1" key="1">
    <citation type="submission" date="2022-06" db="EMBL/GenBank/DDBJ databases">
        <title>Uncovering the hologenomic basis of an extraordinary plant invasion.</title>
        <authorList>
            <person name="Bieker V.C."/>
            <person name="Martin M.D."/>
            <person name="Gilbert T."/>
            <person name="Hodgins K."/>
            <person name="Battlay P."/>
            <person name="Petersen B."/>
            <person name="Wilson J."/>
        </authorList>
    </citation>
    <scope>NUCLEOTIDE SEQUENCE</scope>
    <source>
        <strain evidence="1">AA19_3_7</strain>
        <tissue evidence="1">Leaf</tissue>
    </source>
</reference>
<comment type="caution">
    <text evidence="1">The sequence shown here is derived from an EMBL/GenBank/DDBJ whole genome shotgun (WGS) entry which is preliminary data.</text>
</comment>
<evidence type="ECO:0000313" key="1">
    <source>
        <dbReference type="EMBL" id="KAI7729743.1"/>
    </source>
</evidence>
<name>A0AAD5BWH1_AMBAR</name>
<accession>A0AAD5BWH1</accession>
<feature type="non-terminal residue" evidence="1">
    <location>
        <position position="1"/>
    </location>
</feature>
<sequence>VCSTLILTQTQNTMQQVSSNNPNPMNSNNNPAPFSLRASHRRAHFEVNYRLPDDLDLVSDTFDTSSRSFEEIGSEDDLLCYDSIRMMMKALRILVATKTSVACVVLTDSTKEESIGR</sequence>
<keyword evidence="2" id="KW-1185">Reference proteome</keyword>
<proteinExistence type="predicted"/>
<gene>
    <name evidence="1" type="ORF">M8C21_020393</name>
</gene>